<dbReference type="GO" id="GO:0005657">
    <property type="term" value="C:replication fork"/>
    <property type="evidence" value="ECO:0007669"/>
    <property type="project" value="TreeGrafter"/>
</dbReference>
<keyword evidence="1" id="KW-1133">Transmembrane helix</keyword>
<dbReference type="GO" id="GO:0005634">
    <property type="term" value="C:nucleus"/>
    <property type="evidence" value="ECO:0007669"/>
    <property type="project" value="TreeGrafter"/>
</dbReference>
<evidence type="ECO:0000313" key="3">
    <source>
        <dbReference type="Proteomes" id="UP001152622"/>
    </source>
</evidence>
<comment type="caution">
    <text evidence="2">The sequence shown here is derived from an EMBL/GenBank/DDBJ whole genome shotgun (WGS) entry which is preliminary data.</text>
</comment>
<proteinExistence type="predicted"/>
<dbReference type="Gene3D" id="3.20.80.10">
    <property type="entry name" value="Regulatory factor, effector binding domain"/>
    <property type="match status" value="1"/>
</dbReference>
<dbReference type="OrthoDB" id="2140079at2759"/>
<organism evidence="2 3">
    <name type="scientific">Synaphobranchus kaupii</name>
    <name type="common">Kaup's arrowtooth eel</name>
    <dbReference type="NCBI Taxonomy" id="118154"/>
    <lineage>
        <taxon>Eukaryota</taxon>
        <taxon>Metazoa</taxon>
        <taxon>Chordata</taxon>
        <taxon>Craniata</taxon>
        <taxon>Vertebrata</taxon>
        <taxon>Euteleostomi</taxon>
        <taxon>Actinopterygii</taxon>
        <taxon>Neopterygii</taxon>
        <taxon>Teleostei</taxon>
        <taxon>Anguilliformes</taxon>
        <taxon>Synaphobranchidae</taxon>
        <taxon>Synaphobranchus</taxon>
    </lineage>
</organism>
<reference evidence="2" key="1">
    <citation type="journal article" date="2023" name="Science">
        <title>Genome structures resolve the early diversification of teleost fishes.</title>
        <authorList>
            <person name="Parey E."/>
            <person name="Louis A."/>
            <person name="Montfort J."/>
            <person name="Bouchez O."/>
            <person name="Roques C."/>
            <person name="Iampietro C."/>
            <person name="Lluch J."/>
            <person name="Castinel A."/>
            <person name="Donnadieu C."/>
            <person name="Desvignes T."/>
            <person name="Floi Bucao C."/>
            <person name="Jouanno E."/>
            <person name="Wen M."/>
            <person name="Mejri S."/>
            <person name="Dirks R."/>
            <person name="Jansen H."/>
            <person name="Henkel C."/>
            <person name="Chen W.J."/>
            <person name="Zahm M."/>
            <person name="Cabau C."/>
            <person name="Klopp C."/>
            <person name="Thompson A.W."/>
            <person name="Robinson-Rechavi M."/>
            <person name="Braasch I."/>
            <person name="Lecointre G."/>
            <person name="Bobe J."/>
            <person name="Postlethwait J.H."/>
            <person name="Berthelot C."/>
            <person name="Roest Crollius H."/>
            <person name="Guiguen Y."/>
        </authorList>
    </citation>
    <scope>NUCLEOTIDE SEQUENCE</scope>
    <source>
        <strain evidence="2">WJC10195</strain>
    </source>
</reference>
<evidence type="ECO:0000256" key="1">
    <source>
        <dbReference type="SAM" id="Phobius"/>
    </source>
</evidence>
<dbReference type="GO" id="GO:0005789">
    <property type="term" value="C:endoplasmic reticulum membrane"/>
    <property type="evidence" value="ECO:0007669"/>
    <property type="project" value="TreeGrafter"/>
</dbReference>
<keyword evidence="1" id="KW-0812">Transmembrane</keyword>
<protein>
    <recommendedName>
        <fullName evidence="4">Testis expressed 264, ER-phagy receptor</fullName>
    </recommendedName>
</protein>
<accession>A0A9Q1FM42</accession>
<name>A0A9Q1FM42_SYNKA</name>
<dbReference type="EMBL" id="JAINUF010000005">
    <property type="protein sequence ID" value="KAJ8361164.1"/>
    <property type="molecule type" value="Genomic_DNA"/>
</dbReference>
<dbReference type="GO" id="GO:0000421">
    <property type="term" value="C:autophagosome membrane"/>
    <property type="evidence" value="ECO:0007669"/>
    <property type="project" value="TreeGrafter"/>
</dbReference>
<dbReference type="GO" id="GO:0106300">
    <property type="term" value="P:protein-DNA covalent cross-linking repair"/>
    <property type="evidence" value="ECO:0007669"/>
    <property type="project" value="TreeGrafter"/>
</dbReference>
<sequence length="226" mass="24796">MSDFVILALIVFLLLSLLVTIVGFILYSGLLSEVGVRTGSPPIKNITIAYKFKEGPYKECGSIFTESCSIGPKLHCIGVYYDDPKTVPAEKCRCAVGNILSEGEEKPEEELVRLYEKFGFKIFSFPEVTHVVSATFPNRTSLSFLLGIYKVYPQLSDYIKCRHLDSCHPGYAAGTCSSEGRDADSFVLCNGHVSPVSAVLTVIVIIPIRMLLRSGLLRLGECPQSS</sequence>
<dbReference type="AlphaFoldDB" id="A0A9Q1FM42"/>
<dbReference type="InterPro" id="IPR011256">
    <property type="entry name" value="Reg_factor_effector_dom_sf"/>
</dbReference>
<dbReference type="PANTHER" id="PTHR15949">
    <property type="entry name" value="TESTIS-EXPRESSED PROTEIN 264"/>
    <property type="match status" value="1"/>
</dbReference>
<dbReference type="Proteomes" id="UP001152622">
    <property type="component" value="Chromosome 5"/>
</dbReference>
<dbReference type="GO" id="GO:0061709">
    <property type="term" value="P:reticulophagy"/>
    <property type="evidence" value="ECO:0007669"/>
    <property type="project" value="TreeGrafter"/>
</dbReference>
<dbReference type="SUPFAM" id="SSF55136">
    <property type="entry name" value="Probable bacterial effector-binding domain"/>
    <property type="match status" value="1"/>
</dbReference>
<gene>
    <name evidence="2" type="ORF">SKAU_G00176890</name>
</gene>
<feature type="transmembrane region" description="Helical" evidence="1">
    <location>
        <begin position="6"/>
        <end position="27"/>
    </location>
</feature>
<keyword evidence="3" id="KW-1185">Reference proteome</keyword>
<keyword evidence="1" id="KW-0472">Membrane</keyword>
<evidence type="ECO:0008006" key="4">
    <source>
        <dbReference type="Google" id="ProtNLM"/>
    </source>
</evidence>
<evidence type="ECO:0000313" key="2">
    <source>
        <dbReference type="EMBL" id="KAJ8361164.1"/>
    </source>
</evidence>
<dbReference type="PANTHER" id="PTHR15949:SF3">
    <property type="entry name" value="TESTIS-EXPRESSED PROTEIN 264"/>
    <property type="match status" value="1"/>
</dbReference>